<gene>
    <name evidence="2" type="ORF">AArcS_1662</name>
</gene>
<accession>A0A897MR25</accession>
<organism evidence="2 3">
    <name type="scientific">Natranaeroarchaeum sulfidigenes</name>
    <dbReference type="NCBI Taxonomy" id="2784880"/>
    <lineage>
        <taxon>Archaea</taxon>
        <taxon>Methanobacteriati</taxon>
        <taxon>Methanobacteriota</taxon>
        <taxon>Stenosarchaea group</taxon>
        <taxon>Halobacteria</taxon>
        <taxon>Halobacteriales</taxon>
        <taxon>Natronoarchaeaceae</taxon>
        <taxon>Natranaeroarchaeum</taxon>
    </lineage>
</organism>
<evidence type="ECO:0000313" key="2">
    <source>
        <dbReference type="EMBL" id="QSG02872.1"/>
    </source>
</evidence>
<feature type="compositionally biased region" description="Acidic residues" evidence="1">
    <location>
        <begin position="62"/>
        <end position="82"/>
    </location>
</feature>
<sequence>MNTSSLGRLIRCRRRGQCQYLREARVGGSSEGSRVMLGTLGHHEGWTGDMTSAGVSPGNQDSGDDQLDTDGDSDDSDGDPEDMMAISTTPTRKVRGLPPTTMTSRAWA</sequence>
<dbReference type="AlphaFoldDB" id="A0A897MR25"/>
<evidence type="ECO:0000313" key="3">
    <source>
        <dbReference type="Proteomes" id="UP000663586"/>
    </source>
</evidence>
<evidence type="ECO:0000256" key="1">
    <source>
        <dbReference type="SAM" id="MobiDB-lite"/>
    </source>
</evidence>
<dbReference type="EMBL" id="CP064786">
    <property type="protein sequence ID" value="QSG02872.1"/>
    <property type="molecule type" value="Genomic_DNA"/>
</dbReference>
<dbReference type="Proteomes" id="UP000663586">
    <property type="component" value="Chromosome"/>
</dbReference>
<keyword evidence="3" id="KW-1185">Reference proteome</keyword>
<feature type="compositionally biased region" description="Polar residues" evidence="1">
    <location>
        <begin position="49"/>
        <end position="60"/>
    </location>
</feature>
<dbReference type="KEGG" id="hara:AArcS_1662"/>
<name>A0A897MR25_9EURY</name>
<reference evidence="2" key="1">
    <citation type="submission" date="2020-11" db="EMBL/GenBank/DDBJ databases">
        <title>Carbohydrate-dependent, anaerobic sulfur respiration: A novel catabolism in halophilic archaea.</title>
        <authorList>
            <person name="Sorokin D.Y."/>
            <person name="Messina E."/>
            <person name="Smedile F."/>
            <person name="La Cono V."/>
            <person name="Hallsworth J.E."/>
            <person name="Yakimov M.M."/>
        </authorList>
    </citation>
    <scope>NUCLEOTIDE SEQUENCE</scope>
    <source>
        <strain evidence="2">AArc-S</strain>
    </source>
</reference>
<feature type="region of interest" description="Disordered" evidence="1">
    <location>
        <begin position="24"/>
        <end position="108"/>
    </location>
</feature>
<protein>
    <submittedName>
        <fullName evidence="2">Uncharacterized protein</fullName>
    </submittedName>
</protein>
<proteinExistence type="predicted"/>